<evidence type="ECO:0000313" key="6">
    <source>
        <dbReference type="EMBL" id="CAD5125908.1"/>
    </source>
</evidence>
<dbReference type="GO" id="GO:0005634">
    <property type="term" value="C:nucleus"/>
    <property type="evidence" value="ECO:0007669"/>
    <property type="project" value="UniProtKB-SubCell"/>
</dbReference>
<dbReference type="InterPro" id="IPR045243">
    <property type="entry name" value="Rna14-like"/>
</dbReference>
<dbReference type="GO" id="GO:0031124">
    <property type="term" value="P:mRNA 3'-end processing"/>
    <property type="evidence" value="ECO:0007669"/>
    <property type="project" value="InterPro"/>
</dbReference>
<dbReference type="EMBL" id="CAJFCJ010000030">
    <property type="protein sequence ID" value="CAD5125908.1"/>
    <property type="molecule type" value="Genomic_DNA"/>
</dbReference>
<name>A0A7I8WCJ8_9ANNE</name>
<dbReference type="GO" id="GO:0003729">
    <property type="term" value="F:mRNA binding"/>
    <property type="evidence" value="ECO:0007669"/>
    <property type="project" value="TreeGrafter"/>
</dbReference>
<keyword evidence="7" id="KW-1185">Reference proteome</keyword>
<dbReference type="InterPro" id="IPR008847">
    <property type="entry name" value="Suf"/>
</dbReference>
<evidence type="ECO:0000313" key="7">
    <source>
        <dbReference type="Proteomes" id="UP000549394"/>
    </source>
</evidence>
<dbReference type="OrthoDB" id="26282at2759"/>
<keyword evidence="3" id="KW-0539">Nucleus</keyword>
<sequence>MAQAYDFALEKIGMDINSFSIWSDYIRFLKSVEAVGSYAENQRITAVRRIYQKGVITPLSHIEQLWKEYCIWEQALNPILAKKMQEERGRDYMNAKRVSKELEAITKGINRNAPSVPPQNIPEEQKQVELWKKYIIWEKNNPLRTEDKILCTKRVMFAYEQCLLCLSHYPNIWLDAAAYLEEASRLLIEKGDQQSGRTFSEEAALMYERAISGVLKKNTLLFCAYADFEENRNKHDKVHSIYKRLIDTPDCNPTLPYIMYMRFCRRAEGIKSARNVFKLAREDARISHHIFIVAADMEYFCNKDKSVAFKIFELGLKKFFSNPDYVRMYLDFMSHLNEDNNTRVLYERVLQQLDSSKSHEIWNKFLHFESTVGDMASMRKVEKRRAQVLQSEYEGRETALLVDRYKYLDLLPCDSQSLRCLGYTQQQDRSNHVVHSSIIADKSDTIKKEEGRAEKSYARPDLTCFIPFKPKRSHFGAAIHPPGVFSLPSSACDLLQRLPPPESFQGPFVVMEKFMEHMMMIPVPDGGVTNGETVTVNKVDPGTQLSIDIASGRKRKVVVKENDDSDEDTTTAPPTNDIYRSRHQKKAR</sequence>
<evidence type="ECO:0000256" key="4">
    <source>
        <dbReference type="SAM" id="MobiDB-lite"/>
    </source>
</evidence>
<proteinExistence type="predicted"/>
<accession>A0A7I8WCJ8</accession>
<dbReference type="Pfam" id="PF05843">
    <property type="entry name" value="Suf"/>
    <property type="match status" value="1"/>
</dbReference>
<dbReference type="AlphaFoldDB" id="A0A7I8WCJ8"/>
<dbReference type="SUPFAM" id="SSF48452">
    <property type="entry name" value="TPR-like"/>
    <property type="match status" value="1"/>
</dbReference>
<evidence type="ECO:0000256" key="2">
    <source>
        <dbReference type="ARBA" id="ARBA00022737"/>
    </source>
</evidence>
<evidence type="ECO:0000256" key="3">
    <source>
        <dbReference type="ARBA" id="ARBA00023242"/>
    </source>
</evidence>
<organism evidence="6 7">
    <name type="scientific">Dimorphilus gyrociliatus</name>
    <dbReference type="NCBI Taxonomy" id="2664684"/>
    <lineage>
        <taxon>Eukaryota</taxon>
        <taxon>Metazoa</taxon>
        <taxon>Spiralia</taxon>
        <taxon>Lophotrochozoa</taxon>
        <taxon>Annelida</taxon>
        <taxon>Polychaeta</taxon>
        <taxon>Polychaeta incertae sedis</taxon>
        <taxon>Dinophilidae</taxon>
        <taxon>Dimorphilus</taxon>
    </lineage>
</organism>
<evidence type="ECO:0000259" key="5">
    <source>
        <dbReference type="Pfam" id="PF05843"/>
    </source>
</evidence>
<dbReference type="PANTHER" id="PTHR19980">
    <property type="entry name" value="RNA CLEAVAGE STIMULATION FACTOR"/>
    <property type="match status" value="1"/>
</dbReference>
<evidence type="ECO:0000256" key="1">
    <source>
        <dbReference type="ARBA" id="ARBA00004123"/>
    </source>
</evidence>
<feature type="domain" description="Suppressor of forked" evidence="5">
    <location>
        <begin position="1"/>
        <end position="417"/>
    </location>
</feature>
<dbReference type="Proteomes" id="UP000549394">
    <property type="component" value="Unassembled WGS sequence"/>
</dbReference>
<dbReference type="SMART" id="SM00386">
    <property type="entry name" value="HAT"/>
    <property type="match status" value="9"/>
</dbReference>
<feature type="region of interest" description="Disordered" evidence="4">
    <location>
        <begin position="554"/>
        <end position="588"/>
    </location>
</feature>
<protein>
    <submittedName>
        <fullName evidence="6">DgyrCDS14090</fullName>
    </submittedName>
</protein>
<reference evidence="6 7" key="1">
    <citation type="submission" date="2020-08" db="EMBL/GenBank/DDBJ databases">
        <authorList>
            <person name="Hejnol A."/>
        </authorList>
    </citation>
    <scope>NUCLEOTIDE SEQUENCE [LARGE SCALE GENOMIC DNA]</scope>
</reference>
<comment type="subcellular location">
    <subcellularLocation>
        <location evidence="1">Nucleus</location>
    </subcellularLocation>
</comment>
<gene>
    <name evidence="6" type="ORF">DGYR_LOCUS13205</name>
</gene>
<keyword evidence="2" id="KW-0677">Repeat</keyword>
<dbReference type="InterPro" id="IPR003107">
    <property type="entry name" value="HAT"/>
</dbReference>
<dbReference type="InterPro" id="IPR011990">
    <property type="entry name" value="TPR-like_helical_dom_sf"/>
</dbReference>
<comment type="caution">
    <text evidence="6">The sequence shown here is derived from an EMBL/GenBank/DDBJ whole genome shotgun (WGS) entry which is preliminary data.</text>
</comment>
<dbReference type="PANTHER" id="PTHR19980:SF0">
    <property type="entry name" value="CLEAVAGE STIMULATION FACTOR SUBUNIT 3"/>
    <property type="match status" value="1"/>
</dbReference>
<dbReference type="Gene3D" id="1.25.40.1040">
    <property type="match status" value="1"/>
</dbReference>